<dbReference type="InterPro" id="IPR017998">
    <property type="entry name" value="Chaperone_TCP-1"/>
</dbReference>
<comment type="caution">
    <text evidence="7">The sequence shown here is derived from an EMBL/GenBank/DDBJ whole genome shotgun (WGS) entry which is preliminary data.</text>
</comment>
<dbReference type="EMBL" id="RBXR01000001">
    <property type="protein sequence ID" value="RKT71423.1"/>
    <property type="molecule type" value="Genomic_DNA"/>
</dbReference>
<dbReference type="InterPro" id="IPR018247">
    <property type="entry name" value="EF_Hand_1_Ca_BS"/>
</dbReference>
<dbReference type="SUPFAM" id="SSF52029">
    <property type="entry name" value="GroEL apical domain-like"/>
    <property type="match status" value="1"/>
</dbReference>
<dbReference type="OrthoDB" id="491589at2"/>
<evidence type="ECO:0000256" key="1">
    <source>
        <dbReference type="ARBA" id="ARBA00006607"/>
    </source>
</evidence>
<dbReference type="AlphaFoldDB" id="A0A495XFM2"/>
<reference evidence="7 8" key="1">
    <citation type="submission" date="2018-10" db="EMBL/GenBank/DDBJ databases">
        <title>Sequencing the genomes of 1000 actinobacteria strains.</title>
        <authorList>
            <person name="Klenk H.-P."/>
        </authorList>
    </citation>
    <scope>NUCLEOTIDE SEQUENCE [LARGE SCALE GENOMIC DNA]</scope>
    <source>
        <strain evidence="7 8">DSM 43911</strain>
    </source>
</reference>
<name>A0A495XFM2_9PSEU</name>
<dbReference type="GO" id="GO:0042026">
    <property type="term" value="P:protein refolding"/>
    <property type="evidence" value="ECO:0007669"/>
    <property type="project" value="InterPro"/>
</dbReference>
<dbReference type="InterPro" id="IPR029030">
    <property type="entry name" value="Caspase-like_dom_sf"/>
</dbReference>
<keyword evidence="5" id="KW-0143">Chaperone</keyword>
<keyword evidence="8" id="KW-1185">Reference proteome</keyword>
<dbReference type="PRINTS" id="PR00304">
    <property type="entry name" value="TCOMPLEXTCP1"/>
</dbReference>
<dbReference type="Pfam" id="PF00118">
    <property type="entry name" value="Cpn60_TCP1"/>
    <property type="match status" value="1"/>
</dbReference>
<evidence type="ECO:0000313" key="8">
    <source>
        <dbReference type="Proteomes" id="UP000272729"/>
    </source>
</evidence>
<dbReference type="NCBIfam" id="NF047832">
    <property type="entry name" value="caspase_w_EACC1"/>
    <property type="match status" value="1"/>
</dbReference>
<protein>
    <submittedName>
        <fullName evidence="7">Chaperonin GroEL</fullName>
    </submittedName>
</protein>
<evidence type="ECO:0000256" key="2">
    <source>
        <dbReference type="ARBA" id="ARBA00008020"/>
    </source>
</evidence>
<evidence type="ECO:0000256" key="5">
    <source>
        <dbReference type="ARBA" id="ARBA00023186"/>
    </source>
</evidence>
<keyword evidence="4" id="KW-0067">ATP-binding</keyword>
<dbReference type="SUPFAM" id="SSF52129">
    <property type="entry name" value="Caspase-like"/>
    <property type="match status" value="1"/>
</dbReference>
<evidence type="ECO:0000256" key="4">
    <source>
        <dbReference type="ARBA" id="ARBA00022840"/>
    </source>
</evidence>
<comment type="similarity">
    <text evidence="2">Belongs to the TCP-1 chaperonin family.</text>
</comment>
<accession>A0A495XFM2</accession>
<dbReference type="InterPro" id="IPR001844">
    <property type="entry name" value="Cpn60/GroEL"/>
</dbReference>
<dbReference type="InterPro" id="IPR011600">
    <property type="entry name" value="Pept_C14_caspase"/>
</dbReference>
<dbReference type="Gene3D" id="1.10.560.10">
    <property type="entry name" value="GroEL-like equatorial domain"/>
    <property type="match status" value="1"/>
</dbReference>
<comment type="similarity">
    <text evidence="1">Belongs to the chaperonin (HSP60) family.</text>
</comment>
<evidence type="ECO:0000256" key="3">
    <source>
        <dbReference type="ARBA" id="ARBA00022741"/>
    </source>
</evidence>
<dbReference type="Pfam" id="PF00656">
    <property type="entry name" value="Peptidase_C14"/>
    <property type="match status" value="1"/>
</dbReference>
<gene>
    <name evidence="7" type="ORF">DFJ66_4712</name>
</gene>
<dbReference type="Proteomes" id="UP000272729">
    <property type="component" value="Unassembled WGS sequence"/>
</dbReference>
<dbReference type="GO" id="GO:0005524">
    <property type="term" value="F:ATP binding"/>
    <property type="evidence" value="ECO:0007669"/>
    <property type="project" value="UniProtKB-KW"/>
</dbReference>
<evidence type="ECO:0000259" key="6">
    <source>
        <dbReference type="Pfam" id="PF00656"/>
    </source>
</evidence>
<feature type="domain" description="Peptidase C14 caspase" evidence="6">
    <location>
        <begin position="3"/>
        <end position="230"/>
    </location>
</feature>
<dbReference type="GO" id="GO:0006508">
    <property type="term" value="P:proteolysis"/>
    <property type="evidence" value="ECO:0007669"/>
    <property type="project" value="InterPro"/>
</dbReference>
<dbReference type="Gene3D" id="3.40.50.1460">
    <property type="match status" value="1"/>
</dbReference>
<organism evidence="7 8">
    <name type="scientific">Saccharothrix variisporea</name>
    <dbReference type="NCBI Taxonomy" id="543527"/>
    <lineage>
        <taxon>Bacteria</taxon>
        <taxon>Bacillati</taxon>
        <taxon>Actinomycetota</taxon>
        <taxon>Actinomycetes</taxon>
        <taxon>Pseudonocardiales</taxon>
        <taxon>Pseudonocardiaceae</taxon>
        <taxon>Saccharothrix</taxon>
    </lineage>
</organism>
<proteinExistence type="inferred from homology"/>
<dbReference type="SUPFAM" id="SSF48592">
    <property type="entry name" value="GroEL equatorial domain-like"/>
    <property type="match status" value="1"/>
</dbReference>
<dbReference type="Gene3D" id="3.50.7.10">
    <property type="entry name" value="GroEL"/>
    <property type="match status" value="1"/>
</dbReference>
<dbReference type="InterPro" id="IPR027409">
    <property type="entry name" value="GroEL-like_apical_dom_sf"/>
</dbReference>
<dbReference type="InterPro" id="IPR027413">
    <property type="entry name" value="GROEL-like_equatorial_sf"/>
</dbReference>
<dbReference type="PANTHER" id="PTHR45633">
    <property type="entry name" value="60 KDA HEAT SHOCK PROTEIN, MITOCHONDRIAL"/>
    <property type="match status" value="1"/>
</dbReference>
<dbReference type="RefSeq" id="WP_121223750.1">
    <property type="nucleotide sequence ID" value="NZ_JBIUBA010000001.1"/>
</dbReference>
<dbReference type="InterPro" id="IPR002423">
    <property type="entry name" value="Cpn60/GroEL/TCP-1"/>
</dbReference>
<keyword evidence="3" id="KW-0547">Nucleotide-binding</keyword>
<evidence type="ECO:0000313" key="7">
    <source>
        <dbReference type="EMBL" id="RKT71423.1"/>
    </source>
</evidence>
<dbReference type="GO" id="GO:0004197">
    <property type="term" value="F:cysteine-type endopeptidase activity"/>
    <property type="evidence" value="ECO:0007669"/>
    <property type="project" value="InterPro"/>
</dbReference>
<dbReference type="GO" id="GO:0140662">
    <property type="term" value="F:ATP-dependent protein folding chaperone"/>
    <property type="evidence" value="ECO:0007669"/>
    <property type="project" value="InterPro"/>
</dbReference>
<sequence length="690" mass="72701">MGRYALLVATGEYEDARLSRLRAPSQDVERLAALLEDPDVGGFAGVRVLRDAPDHEIRRAVEDVLASRTPDDLVLLYFSCHGLTTPARRLYFAAANTIQDRPAGTAIPRSFLNEQLEDCRAAGRILVLDCCFSGAFVEGFKDASATVLDDTAQGYVVLTASNAYEYAFEQDTLSLEAPRASLFTDVLIEGLSSGAADLDGDGWIDVNELFGYAHREVRRRRPDQTPQFFAQAGGPPLRVARAGGSVPAVVRRSASYTSGQLLVARGFRAAAEPVCRTLGPLGRRSVLFVRGVPVELADAAAIARAFQPDDPRDTLGASYVRELIEDVHRAAGDGAASAVAVAQGAILRLVEAMRDGHNPVRLMRGVRAAGTRAAQLIAQVARPLDNSDVTRLATDSSGSADIGEVVGKVMAATGRSAALLVEPTRRFGLDYEITRGLRFDRGYASPESITDRTRREAVLESPRVLLHKGRLTAVPRPLDTEPLLVVCERVADRALNDLVLGGKVVVTAGVDVLSRLSTVVGGRVLDPDVLMLDVGKDDLGRAAKVVVTEHDTTVIGLPDVRVPEASPAAAGVILAPAAAGIIRAPAADVERVRGAVRTVRGAVTAGVLRGAAMGLREVGELLAAEATGVPAEVAGWKALAGALAEPSRWIAENAAVEVADLDPTLIDSAATAAAVVAAATDTAARFLLVA</sequence>
<dbReference type="PROSITE" id="PS00018">
    <property type="entry name" value="EF_HAND_1"/>
    <property type="match status" value="1"/>
</dbReference>